<sequence>MLPAAMVSDDVAHALDLLPERTDPVQVASGHPVHFDRPDAYLEAFRRLDAHTPQPVSRSGSGAAPRSRR</sequence>
<organism evidence="2 3">
    <name type="scientific">Mycolicibacterium hassiacum (strain DSM 44199 / CIP 105218 / JCM 12690 / 3849)</name>
    <name type="common">Mycobacterium hassiacum</name>
    <dbReference type="NCBI Taxonomy" id="1122247"/>
    <lineage>
        <taxon>Bacteria</taxon>
        <taxon>Bacillati</taxon>
        <taxon>Actinomycetota</taxon>
        <taxon>Actinomycetes</taxon>
        <taxon>Mycobacteriales</taxon>
        <taxon>Mycobacteriaceae</taxon>
        <taxon>Mycolicibacterium</taxon>
    </lineage>
</organism>
<comment type="caution">
    <text evidence="2">The sequence shown here is derived from an EMBL/GenBank/DDBJ whole genome shotgun (WGS) entry which is preliminary data.</text>
</comment>
<name>K5BK72_MYCHD</name>
<protein>
    <submittedName>
        <fullName evidence="2">Uncharacterized protein</fullName>
    </submittedName>
</protein>
<dbReference type="AlphaFoldDB" id="K5BK72"/>
<dbReference type="Proteomes" id="UP000006265">
    <property type="component" value="Unassembled WGS sequence"/>
</dbReference>
<evidence type="ECO:0000256" key="1">
    <source>
        <dbReference type="SAM" id="MobiDB-lite"/>
    </source>
</evidence>
<dbReference type="STRING" id="1122247.GCA_000379865_00485"/>
<gene>
    <name evidence="2" type="ORF">C731_1564</name>
</gene>
<reference evidence="2 3" key="1">
    <citation type="journal article" date="2012" name="J. Bacteriol.">
        <title>Genome sequence of Mycobacterium hassiacum DSM 44199, a rare source of heat-stable mycobacterial proteins.</title>
        <authorList>
            <person name="Tiago I."/>
            <person name="Maranha A."/>
            <person name="Mendes V."/>
            <person name="Alarico S."/>
            <person name="Moynihan P.J."/>
            <person name="Clarke A.J."/>
            <person name="Macedo-Ribeiro S."/>
            <person name="Pereira P.J."/>
            <person name="Empadinhas N."/>
        </authorList>
    </citation>
    <scope>NUCLEOTIDE SEQUENCE [LARGE SCALE GENOMIC DNA]</scope>
    <source>
        <strain evidence="3">DSM 44199 / CIP 105218 / JCM 12690 / 3849</strain>
    </source>
</reference>
<evidence type="ECO:0000313" key="2">
    <source>
        <dbReference type="EMBL" id="EKF24359.1"/>
    </source>
</evidence>
<evidence type="ECO:0000313" key="3">
    <source>
        <dbReference type="Proteomes" id="UP000006265"/>
    </source>
</evidence>
<dbReference type="EMBL" id="AMRA01000041">
    <property type="protein sequence ID" value="EKF24359.1"/>
    <property type="molecule type" value="Genomic_DNA"/>
</dbReference>
<dbReference type="PATRIC" id="fig|1122247.3.peg.1502"/>
<feature type="region of interest" description="Disordered" evidence="1">
    <location>
        <begin position="47"/>
        <end position="69"/>
    </location>
</feature>
<accession>K5BK72</accession>
<feature type="compositionally biased region" description="Low complexity" evidence="1">
    <location>
        <begin position="57"/>
        <end position="69"/>
    </location>
</feature>
<proteinExistence type="predicted"/>
<keyword evidence="3" id="KW-1185">Reference proteome</keyword>